<dbReference type="InterPro" id="IPR023393">
    <property type="entry name" value="START-like_dom_sf"/>
</dbReference>
<protein>
    <submittedName>
        <fullName evidence="1">SRPBCC family protein</fullName>
    </submittedName>
</protein>
<reference evidence="2" key="1">
    <citation type="journal article" date="2019" name="Int. J. Syst. Evol. Microbiol.">
        <title>The Global Catalogue of Microorganisms (GCM) 10K type strain sequencing project: providing services to taxonomists for standard genome sequencing and annotation.</title>
        <authorList>
            <consortium name="The Broad Institute Genomics Platform"/>
            <consortium name="The Broad Institute Genome Sequencing Center for Infectious Disease"/>
            <person name="Wu L."/>
            <person name="Ma J."/>
        </authorList>
    </citation>
    <scope>NUCLEOTIDE SEQUENCE [LARGE SCALE GENOMIC DNA]</scope>
    <source>
        <strain evidence="2">JCM 18542</strain>
    </source>
</reference>
<comment type="caution">
    <text evidence="1">The sequence shown here is derived from an EMBL/GenBank/DDBJ whole genome shotgun (WGS) entry which is preliminary data.</text>
</comment>
<keyword evidence="2" id="KW-1185">Reference proteome</keyword>
<dbReference type="SUPFAM" id="SSF55961">
    <property type="entry name" value="Bet v1-like"/>
    <property type="match status" value="1"/>
</dbReference>
<evidence type="ECO:0000313" key="2">
    <source>
        <dbReference type="Proteomes" id="UP001500839"/>
    </source>
</evidence>
<gene>
    <name evidence="1" type="ORF">GCM10023353_34890</name>
</gene>
<sequence length="163" mass="18169">MSKWFDLDPVDESFFGTASHRFVYPMRLRAAPEEVWAGLTAPRPLHWVSQLDAEYTSGPPYGVGTTRRVTVGPGLLRMREHFFVWDEAARRQAFYAEQATVPLFRAFAEDYQVTPAPGGCLFTWTFAFDARRGLGPALRAGGPINKALLGSFARNTRAHFGAA</sequence>
<accession>A0ABP9D4J9</accession>
<dbReference type="EMBL" id="BAABKQ010000001">
    <property type="protein sequence ID" value="GAA4823238.1"/>
    <property type="molecule type" value="Genomic_DNA"/>
</dbReference>
<dbReference type="Proteomes" id="UP001500839">
    <property type="component" value="Unassembled WGS sequence"/>
</dbReference>
<dbReference type="Pfam" id="PF10604">
    <property type="entry name" value="Polyketide_cyc2"/>
    <property type="match status" value="1"/>
</dbReference>
<dbReference type="CDD" id="cd07821">
    <property type="entry name" value="PYR_PYL_RCAR_like"/>
    <property type="match status" value="1"/>
</dbReference>
<dbReference type="InterPro" id="IPR019587">
    <property type="entry name" value="Polyketide_cyclase/dehydratase"/>
</dbReference>
<dbReference type="Gene3D" id="3.30.530.20">
    <property type="match status" value="1"/>
</dbReference>
<organism evidence="1 2">
    <name type="scientific">Tomitella cavernea</name>
    <dbReference type="NCBI Taxonomy" id="1387982"/>
    <lineage>
        <taxon>Bacteria</taxon>
        <taxon>Bacillati</taxon>
        <taxon>Actinomycetota</taxon>
        <taxon>Actinomycetes</taxon>
        <taxon>Mycobacteriales</taxon>
        <taxon>Tomitella</taxon>
    </lineage>
</organism>
<evidence type="ECO:0000313" key="1">
    <source>
        <dbReference type="EMBL" id="GAA4823238.1"/>
    </source>
</evidence>
<proteinExistence type="predicted"/>
<name>A0ABP9D4J9_9ACTN</name>
<dbReference type="RefSeq" id="WP_200172287.1">
    <property type="nucleotide sequence ID" value="NZ_BAABKQ010000001.1"/>
</dbReference>